<evidence type="ECO:0000256" key="7">
    <source>
        <dbReference type="SAM" id="Phobius"/>
    </source>
</evidence>
<evidence type="ECO:0000256" key="6">
    <source>
        <dbReference type="ARBA" id="ARBA00023136"/>
    </source>
</evidence>
<keyword evidence="9" id="KW-1185">Reference proteome</keyword>
<comment type="caution">
    <text evidence="8">The sequence shown here is derived from an EMBL/GenBank/DDBJ whole genome shotgun (WGS) entry which is preliminary data.</text>
</comment>
<proteinExistence type="predicted"/>
<dbReference type="PANTHER" id="PTHR28264:SF1">
    <property type="entry name" value="CYTOCHROME C OXIDASE SUBUNIT 6C"/>
    <property type="match status" value="1"/>
</dbReference>
<comment type="subcellular location">
    <subcellularLocation>
        <location evidence="1">Mitochondrion inner membrane</location>
    </subcellularLocation>
</comment>
<evidence type="ECO:0000313" key="9">
    <source>
        <dbReference type="Proteomes" id="UP001365542"/>
    </source>
</evidence>
<keyword evidence="4 7" id="KW-1133">Transmembrane helix</keyword>
<keyword evidence="5" id="KW-0496">Mitochondrion</keyword>
<dbReference type="EMBL" id="JAVHJO010000013">
    <property type="protein sequence ID" value="KAK6530355.1"/>
    <property type="molecule type" value="Genomic_DNA"/>
</dbReference>
<evidence type="ECO:0000256" key="5">
    <source>
        <dbReference type="ARBA" id="ARBA00023128"/>
    </source>
</evidence>
<accession>A0AAV9WZ20</accession>
<name>A0AAV9WZ20_9PEZI</name>
<gene>
    <name evidence="8" type="ORF">TWF694_003711</name>
</gene>
<keyword evidence="2 7" id="KW-0812">Transmembrane</keyword>
<dbReference type="AlphaFoldDB" id="A0AAV9WZ20"/>
<dbReference type="PANTHER" id="PTHR28264">
    <property type="entry name" value="CYTOCHROME C OXIDASE SUBUNIT 7A"/>
    <property type="match status" value="1"/>
</dbReference>
<dbReference type="GO" id="GO:0004129">
    <property type="term" value="F:cytochrome-c oxidase activity"/>
    <property type="evidence" value="ECO:0007669"/>
    <property type="project" value="TreeGrafter"/>
</dbReference>
<evidence type="ECO:0000313" key="8">
    <source>
        <dbReference type="EMBL" id="KAK6530355.1"/>
    </source>
</evidence>
<evidence type="ECO:0000256" key="1">
    <source>
        <dbReference type="ARBA" id="ARBA00004273"/>
    </source>
</evidence>
<dbReference type="GO" id="GO:0006123">
    <property type="term" value="P:mitochondrial electron transport, cytochrome c to oxygen"/>
    <property type="evidence" value="ECO:0007669"/>
    <property type="project" value="TreeGrafter"/>
</dbReference>
<protein>
    <submittedName>
        <fullName evidence="8">Uncharacterized protein</fullName>
    </submittedName>
</protein>
<organism evidence="8 9">
    <name type="scientific">Orbilia ellipsospora</name>
    <dbReference type="NCBI Taxonomy" id="2528407"/>
    <lineage>
        <taxon>Eukaryota</taxon>
        <taxon>Fungi</taxon>
        <taxon>Dikarya</taxon>
        <taxon>Ascomycota</taxon>
        <taxon>Pezizomycotina</taxon>
        <taxon>Orbiliomycetes</taxon>
        <taxon>Orbiliales</taxon>
        <taxon>Orbiliaceae</taxon>
        <taxon>Orbilia</taxon>
    </lineage>
</organism>
<feature type="transmembrane region" description="Helical" evidence="7">
    <location>
        <begin position="14"/>
        <end position="34"/>
    </location>
</feature>
<dbReference type="CDD" id="cd22888">
    <property type="entry name" value="CcO_VIIa_fungal"/>
    <property type="match status" value="1"/>
</dbReference>
<evidence type="ECO:0000256" key="2">
    <source>
        <dbReference type="ARBA" id="ARBA00022692"/>
    </source>
</evidence>
<dbReference type="GO" id="GO:0005743">
    <property type="term" value="C:mitochondrial inner membrane"/>
    <property type="evidence" value="ECO:0007669"/>
    <property type="project" value="UniProtKB-SubCell"/>
</dbReference>
<sequence length="61" mass="6643">MAIAPITGRLRKGLIMDLTIALGGGTVCGAAWWWGTSHPLQFTPVPILHHVLAHTSHRTYI</sequence>
<keyword evidence="6 7" id="KW-0472">Membrane</keyword>
<keyword evidence="3" id="KW-0999">Mitochondrion inner membrane</keyword>
<evidence type="ECO:0000256" key="4">
    <source>
        <dbReference type="ARBA" id="ARBA00022989"/>
    </source>
</evidence>
<reference evidence="8 9" key="1">
    <citation type="submission" date="2019-10" db="EMBL/GenBank/DDBJ databases">
        <authorList>
            <person name="Palmer J.M."/>
        </authorList>
    </citation>
    <scope>NUCLEOTIDE SEQUENCE [LARGE SCALE GENOMIC DNA]</scope>
    <source>
        <strain evidence="8 9">TWF694</strain>
    </source>
</reference>
<evidence type="ECO:0000256" key="3">
    <source>
        <dbReference type="ARBA" id="ARBA00022792"/>
    </source>
</evidence>
<dbReference type="Proteomes" id="UP001365542">
    <property type="component" value="Unassembled WGS sequence"/>
</dbReference>